<dbReference type="InterPro" id="IPR043429">
    <property type="entry name" value="ArtM/GltK/GlnP/TcyL/YhdX-like"/>
</dbReference>
<evidence type="ECO:0000256" key="10">
    <source>
        <dbReference type="ARBA" id="ARBA00040319"/>
    </source>
</evidence>
<evidence type="ECO:0000256" key="11">
    <source>
        <dbReference type="RuleBase" id="RU363032"/>
    </source>
</evidence>
<keyword evidence="3 11" id="KW-0813">Transport</keyword>
<sequence>MSLELISEYGPSLLFGLMKSLQLVLISVIIGGLLALPIAAGKLSSNKVMRNILDGYTYLFRGTPLLAQIFLLYYGAGKFRHELEGLHVWWIFRDSFTCAVLAFSINTAAYQAEIWRGAIQAIPKGQWEASFALGISSWTHFIRVALPQATLIALRPLGNEVVLMLKASSIASIITVPELLTAAGTAYSRTFDFQIYVYAALLYLVLVETVRRLLLICERRLSKHMHFNPIPSEKGESSEQVNRVTVH</sequence>
<dbReference type="GO" id="GO:0006865">
    <property type="term" value="P:amino acid transport"/>
    <property type="evidence" value="ECO:0007669"/>
    <property type="project" value="UniProtKB-KW"/>
</dbReference>
<feature type="domain" description="ABC transmembrane type-1" evidence="12">
    <location>
        <begin position="17"/>
        <end position="214"/>
    </location>
</feature>
<dbReference type="EMBL" id="WUBS01000023">
    <property type="protein sequence ID" value="NDL65861.1"/>
    <property type="molecule type" value="Genomic_DNA"/>
</dbReference>
<reference evidence="13 14" key="1">
    <citation type="submission" date="2019-12" db="EMBL/GenBank/DDBJ databases">
        <authorList>
            <person name="Lee S.D."/>
        </authorList>
    </citation>
    <scope>NUCLEOTIDE SEQUENCE [LARGE SCALE GENOMIC DNA]</scope>
    <source>
        <strain evidence="13 14">SAP-6</strain>
    </source>
</reference>
<evidence type="ECO:0000313" key="14">
    <source>
        <dbReference type="Proteomes" id="UP000461443"/>
    </source>
</evidence>
<dbReference type="CDD" id="cd06261">
    <property type="entry name" value="TM_PBP2"/>
    <property type="match status" value="1"/>
</dbReference>
<feature type="transmembrane region" description="Helical" evidence="11">
    <location>
        <begin position="195"/>
        <end position="215"/>
    </location>
</feature>
<proteinExistence type="inferred from homology"/>
<name>A0A845STR3_9GAMM</name>
<dbReference type="PROSITE" id="PS50928">
    <property type="entry name" value="ABC_TM1"/>
    <property type="match status" value="1"/>
</dbReference>
<evidence type="ECO:0000256" key="2">
    <source>
        <dbReference type="ARBA" id="ARBA00010072"/>
    </source>
</evidence>
<dbReference type="PANTHER" id="PTHR30614:SF10">
    <property type="entry name" value="ARGININE ABC TRANSPORTER PERMEASE PROTEIN ARTM"/>
    <property type="match status" value="1"/>
</dbReference>
<dbReference type="AlphaFoldDB" id="A0A845STR3"/>
<dbReference type="PANTHER" id="PTHR30614">
    <property type="entry name" value="MEMBRANE COMPONENT OF AMINO ACID ABC TRANSPORTER"/>
    <property type="match status" value="1"/>
</dbReference>
<accession>A0A845STR3</accession>
<evidence type="ECO:0000256" key="6">
    <source>
        <dbReference type="ARBA" id="ARBA00022692"/>
    </source>
</evidence>
<protein>
    <recommendedName>
        <fullName evidence="10">Arginine ABC transporter permease protein ArtM</fullName>
    </recommendedName>
</protein>
<keyword evidence="14" id="KW-1185">Reference proteome</keyword>
<evidence type="ECO:0000259" key="12">
    <source>
        <dbReference type="PROSITE" id="PS50928"/>
    </source>
</evidence>
<evidence type="ECO:0000256" key="1">
    <source>
        <dbReference type="ARBA" id="ARBA00004429"/>
    </source>
</evidence>
<evidence type="ECO:0000256" key="7">
    <source>
        <dbReference type="ARBA" id="ARBA00022970"/>
    </source>
</evidence>
<evidence type="ECO:0000256" key="4">
    <source>
        <dbReference type="ARBA" id="ARBA00022475"/>
    </source>
</evidence>
<dbReference type="SUPFAM" id="SSF161098">
    <property type="entry name" value="MetI-like"/>
    <property type="match status" value="1"/>
</dbReference>
<comment type="caution">
    <text evidence="13">The sequence shown here is derived from an EMBL/GenBank/DDBJ whole genome shotgun (WGS) entry which is preliminary data.</text>
</comment>
<keyword evidence="6 11" id="KW-0812">Transmembrane</keyword>
<reference evidence="13 14" key="2">
    <citation type="submission" date="2020-02" db="EMBL/GenBank/DDBJ databases">
        <title>The new genus of Enterobacteriales.</title>
        <authorList>
            <person name="Kim I.S."/>
        </authorList>
    </citation>
    <scope>NUCLEOTIDE SEQUENCE [LARGE SCALE GENOMIC DNA]</scope>
    <source>
        <strain evidence="13 14">SAP-6</strain>
    </source>
</reference>
<dbReference type="Proteomes" id="UP000461443">
    <property type="component" value="Unassembled WGS sequence"/>
</dbReference>
<feature type="transmembrane region" description="Helical" evidence="11">
    <location>
        <begin position="20"/>
        <end position="38"/>
    </location>
</feature>
<keyword evidence="8 11" id="KW-1133">Transmembrane helix</keyword>
<keyword evidence="7" id="KW-0029">Amino-acid transport</keyword>
<organism evidence="13 14">
    <name type="scientific">Acerihabitans arboris</name>
    <dbReference type="NCBI Taxonomy" id="2691583"/>
    <lineage>
        <taxon>Bacteria</taxon>
        <taxon>Pseudomonadati</taxon>
        <taxon>Pseudomonadota</taxon>
        <taxon>Gammaproteobacteria</taxon>
        <taxon>Enterobacterales</taxon>
        <taxon>Pectobacteriaceae</taxon>
        <taxon>Acerihabitans</taxon>
    </lineage>
</organism>
<comment type="subcellular location">
    <subcellularLocation>
        <location evidence="1">Cell inner membrane</location>
        <topology evidence="1">Multi-pass membrane protein</topology>
    </subcellularLocation>
    <subcellularLocation>
        <location evidence="11">Cell membrane</location>
        <topology evidence="11">Multi-pass membrane protein</topology>
    </subcellularLocation>
</comment>
<dbReference type="GO" id="GO:0022857">
    <property type="term" value="F:transmembrane transporter activity"/>
    <property type="evidence" value="ECO:0007669"/>
    <property type="project" value="InterPro"/>
</dbReference>
<dbReference type="InterPro" id="IPR010065">
    <property type="entry name" value="AA_ABC_transptr_permease_3TM"/>
</dbReference>
<dbReference type="GO" id="GO:0043190">
    <property type="term" value="C:ATP-binding cassette (ABC) transporter complex"/>
    <property type="evidence" value="ECO:0007669"/>
    <property type="project" value="InterPro"/>
</dbReference>
<evidence type="ECO:0000313" key="13">
    <source>
        <dbReference type="EMBL" id="NDL65861.1"/>
    </source>
</evidence>
<comment type="similarity">
    <text evidence="2">Belongs to the binding-protein-dependent transport system permease family. HisMQ subfamily.</text>
</comment>
<feature type="transmembrane region" description="Helical" evidence="11">
    <location>
        <begin position="58"/>
        <end position="76"/>
    </location>
</feature>
<dbReference type="Pfam" id="PF00528">
    <property type="entry name" value="BPD_transp_1"/>
    <property type="match status" value="1"/>
</dbReference>
<keyword evidence="4" id="KW-1003">Cell membrane</keyword>
<evidence type="ECO:0000256" key="9">
    <source>
        <dbReference type="ARBA" id="ARBA00023136"/>
    </source>
</evidence>
<keyword evidence="9 11" id="KW-0472">Membrane</keyword>
<dbReference type="RefSeq" id="WP_162368568.1">
    <property type="nucleotide sequence ID" value="NZ_WUBS01000023.1"/>
</dbReference>
<evidence type="ECO:0000256" key="5">
    <source>
        <dbReference type="ARBA" id="ARBA00022519"/>
    </source>
</evidence>
<evidence type="ECO:0000256" key="3">
    <source>
        <dbReference type="ARBA" id="ARBA00022448"/>
    </source>
</evidence>
<evidence type="ECO:0000256" key="8">
    <source>
        <dbReference type="ARBA" id="ARBA00022989"/>
    </source>
</evidence>
<keyword evidence="5" id="KW-0997">Cell inner membrane</keyword>
<gene>
    <name evidence="13" type="ORF">GRH90_24325</name>
</gene>
<dbReference type="InterPro" id="IPR000515">
    <property type="entry name" value="MetI-like"/>
</dbReference>
<dbReference type="NCBIfam" id="TIGR01726">
    <property type="entry name" value="HEQRo_perm_3TM"/>
    <property type="match status" value="1"/>
</dbReference>
<dbReference type="Gene3D" id="1.10.3720.10">
    <property type="entry name" value="MetI-like"/>
    <property type="match status" value="1"/>
</dbReference>
<dbReference type="InterPro" id="IPR035906">
    <property type="entry name" value="MetI-like_sf"/>
</dbReference>